<dbReference type="GO" id="GO:0046872">
    <property type="term" value="F:metal ion binding"/>
    <property type="evidence" value="ECO:0007669"/>
    <property type="project" value="UniProtKB-KW"/>
</dbReference>
<name>V7ATZ5_PHAVU</name>
<dbReference type="InterPro" id="IPR044861">
    <property type="entry name" value="IPNS-like_FE2OG_OXY"/>
</dbReference>
<dbReference type="OrthoDB" id="288590at2759"/>
<dbReference type="GO" id="GO:0016491">
    <property type="term" value="F:oxidoreductase activity"/>
    <property type="evidence" value="ECO:0007669"/>
    <property type="project" value="UniProtKB-KW"/>
</dbReference>
<evidence type="ECO:0000313" key="8">
    <source>
        <dbReference type="EMBL" id="ESW09059.1"/>
    </source>
</evidence>
<evidence type="ECO:0000256" key="5">
    <source>
        <dbReference type="ARBA" id="ARBA00076740"/>
    </source>
</evidence>
<dbReference type="SMR" id="V7ATZ5"/>
<dbReference type="eggNOG" id="KOG0143">
    <property type="taxonomic scope" value="Eukaryota"/>
</dbReference>
<accession>V7ATZ5</accession>
<organism evidence="8 9">
    <name type="scientific">Phaseolus vulgaris</name>
    <name type="common">Kidney bean</name>
    <name type="synonym">French bean</name>
    <dbReference type="NCBI Taxonomy" id="3885"/>
    <lineage>
        <taxon>Eukaryota</taxon>
        <taxon>Viridiplantae</taxon>
        <taxon>Streptophyta</taxon>
        <taxon>Embryophyta</taxon>
        <taxon>Tracheophyta</taxon>
        <taxon>Spermatophyta</taxon>
        <taxon>Magnoliopsida</taxon>
        <taxon>eudicotyledons</taxon>
        <taxon>Gunneridae</taxon>
        <taxon>Pentapetalae</taxon>
        <taxon>rosids</taxon>
        <taxon>fabids</taxon>
        <taxon>Fabales</taxon>
        <taxon>Fabaceae</taxon>
        <taxon>Papilionoideae</taxon>
        <taxon>50 kb inversion clade</taxon>
        <taxon>NPAAA clade</taxon>
        <taxon>indigoferoid/millettioid clade</taxon>
        <taxon>Phaseoleae</taxon>
        <taxon>Phaseolus</taxon>
    </lineage>
</organism>
<dbReference type="InterPro" id="IPR005123">
    <property type="entry name" value="Oxoglu/Fe-dep_dioxygenase_dom"/>
</dbReference>
<feature type="domain" description="Fe2OG dioxygenase" evidence="7">
    <location>
        <begin position="167"/>
        <end position="270"/>
    </location>
</feature>
<evidence type="ECO:0000313" key="9">
    <source>
        <dbReference type="Proteomes" id="UP000000226"/>
    </source>
</evidence>
<sequence>MKSESENMMIPCFDFCKGGMGVLEEGSEEWKEMSKNVREACESHGCFFLKCDDIIPKSLFEEMFNNMKALFDLPEETKQKHVSPKPYRGYTGKNTLIPIFESFVVDDIPLSDTAEAFTNLMWPQGNPPFSQTLKTMSLKMLELSFLILKMIVEDYDLPQHYILDVEKLNACSSSRLMKYEVPEKNEDSKNSTVAHTDKNGLTILCQNVQGLQVLSRTDKWIELEIPQNGFVVIVGDILKAWSNGRLHPVTHRVVLNGEEERYSFVLYTMPKEETNIEVPHELVDEKSHPLRYHSFNFGEYMSYFLSDFKEKSIEMFAGL</sequence>
<dbReference type="InterPro" id="IPR050231">
    <property type="entry name" value="Iron_ascorbate_oxido_reductase"/>
</dbReference>
<dbReference type="PANTHER" id="PTHR47990">
    <property type="entry name" value="2-OXOGLUTARATE (2OG) AND FE(II)-DEPENDENT OXYGENASE SUPERFAMILY PROTEIN-RELATED"/>
    <property type="match status" value="1"/>
</dbReference>
<dbReference type="OMA" id="MIVEGYD"/>
<evidence type="ECO:0000256" key="4">
    <source>
        <dbReference type="ARBA" id="ARBA00074102"/>
    </source>
</evidence>
<dbReference type="InterPro" id="IPR027443">
    <property type="entry name" value="IPNS-like_sf"/>
</dbReference>
<dbReference type="EMBL" id="CM002296">
    <property type="protein sequence ID" value="ESW09059.1"/>
    <property type="molecule type" value="Genomic_DNA"/>
</dbReference>
<gene>
    <name evidence="8" type="ORF">PHAVU_009G096800g</name>
</gene>
<evidence type="ECO:0000259" key="7">
    <source>
        <dbReference type="PROSITE" id="PS51471"/>
    </source>
</evidence>
<keyword evidence="2 6" id="KW-0408">Iron</keyword>
<dbReference type="InterPro" id="IPR026992">
    <property type="entry name" value="DIOX_N"/>
</dbReference>
<protein>
    <recommendedName>
        <fullName evidence="4">2-oxoglutarate-dependent dioxygenase DAO</fullName>
    </recommendedName>
    <alternativeName>
        <fullName evidence="5">Protein DIOXYGENASE FOR AUXIN OXIDATION</fullName>
    </alternativeName>
</protein>
<dbReference type="Pfam" id="PF03171">
    <property type="entry name" value="2OG-FeII_Oxy"/>
    <property type="match status" value="1"/>
</dbReference>
<dbReference type="Gene3D" id="2.60.120.330">
    <property type="entry name" value="B-lactam Antibiotic, Isopenicillin N Synthase, Chain"/>
    <property type="match status" value="1"/>
</dbReference>
<dbReference type="STRING" id="3885.V7ATZ5"/>
<dbReference type="PROSITE" id="PS51471">
    <property type="entry name" value="FE2OG_OXY"/>
    <property type="match status" value="1"/>
</dbReference>
<reference evidence="9" key="1">
    <citation type="journal article" date="2014" name="Nat. Genet.">
        <title>A reference genome for common bean and genome-wide analysis of dual domestications.</title>
        <authorList>
            <person name="Schmutz J."/>
            <person name="McClean P.E."/>
            <person name="Mamidi S."/>
            <person name="Wu G.A."/>
            <person name="Cannon S.B."/>
            <person name="Grimwood J."/>
            <person name="Jenkins J."/>
            <person name="Shu S."/>
            <person name="Song Q."/>
            <person name="Chavarro C."/>
            <person name="Torres-Torres M."/>
            <person name="Geffroy V."/>
            <person name="Moghaddam S.M."/>
            <person name="Gao D."/>
            <person name="Abernathy B."/>
            <person name="Barry K."/>
            <person name="Blair M."/>
            <person name="Brick M.A."/>
            <person name="Chovatia M."/>
            <person name="Gepts P."/>
            <person name="Goodstein D.M."/>
            <person name="Gonzales M."/>
            <person name="Hellsten U."/>
            <person name="Hyten D.L."/>
            <person name="Jia G."/>
            <person name="Kelly J.D."/>
            <person name="Kudrna D."/>
            <person name="Lee R."/>
            <person name="Richard M.M."/>
            <person name="Miklas P.N."/>
            <person name="Osorno J.M."/>
            <person name="Rodrigues J."/>
            <person name="Thareau V."/>
            <person name="Urrea C.A."/>
            <person name="Wang M."/>
            <person name="Yu Y."/>
            <person name="Zhang M."/>
            <person name="Wing R.A."/>
            <person name="Cregan P.B."/>
            <person name="Rokhsar D.S."/>
            <person name="Jackson S.A."/>
        </authorList>
    </citation>
    <scope>NUCLEOTIDE SEQUENCE [LARGE SCALE GENOMIC DNA]</scope>
    <source>
        <strain evidence="9">cv. G19833</strain>
    </source>
</reference>
<dbReference type="FunFam" id="2.60.120.330:FF:000017">
    <property type="entry name" value="2-oxoglutarate-dependent dioxygenase DAO"/>
    <property type="match status" value="1"/>
</dbReference>
<evidence type="ECO:0000256" key="6">
    <source>
        <dbReference type="RuleBase" id="RU003682"/>
    </source>
</evidence>
<dbReference type="Gramene" id="ESW09059">
    <property type="protein sequence ID" value="ESW09059"/>
    <property type="gene ID" value="PHAVU_009G096800g"/>
</dbReference>
<proteinExistence type="inferred from homology"/>
<dbReference type="SUPFAM" id="SSF51197">
    <property type="entry name" value="Clavaminate synthase-like"/>
    <property type="match status" value="1"/>
</dbReference>
<dbReference type="Proteomes" id="UP000000226">
    <property type="component" value="Chromosome 9"/>
</dbReference>
<keyword evidence="6" id="KW-0560">Oxidoreductase</keyword>
<comment type="function">
    <text evidence="3">2-oxoglutarate-dependent dioxygenase essential for auxin catabolism and maintenance of auxin homeostasis in reproductive organs. Catalyzes the irreversible oxidation of indole-3-acetic acid (IAA) to the biologically inactive 2-oxoindole-3-acetic acid (OxIAA).</text>
</comment>
<evidence type="ECO:0000256" key="3">
    <source>
        <dbReference type="ARBA" id="ARBA00054658"/>
    </source>
</evidence>
<comment type="similarity">
    <text evidence="6">Belongs to the iron/ascorbate-dependent oxidoreductase family.</text>
</comment>
<keyword evidence="1 6" id="KW-0479">Metal-binding</keyword>
<evidence type="ECO:0000256" key="1">
    <source>
        <dbReference type="ARBA" id="ARBA00022723"/>
    </source>
</evidence>
<dbReference type="Pfam" id="PF14226">
    <property type="entry name" value="DIOX_N"/>
    <property type="match status" value="1"/>
</dbReference>
<evidence type="ECO:0000256" key="2">
    <source>
        <dbReference type="ARBA" id="ARBA00023004"/>
    </source>
</evidence>
<keyword evidence="9" id="KW-1185">Reference proteome</keyword>
<dbReference type="AlphaFoldDB" id="V7ATZ5"/>